<dbReference type="InterPro" id="IPR002638">
    <property type="entry name" value="Quinolinate_PRibosylTrfase_C"/>
</dbReference>
<organism evidence="12 13">
    <name type="scientific">Permianibacter aggregans</name>
    <dbReference type="NCBI Taxonomy" id="1510150"/>
    <lineage>
        <taxon>Bacteria</taxon>
        <taxon>Pseudomonadati</taxon>
        <taxon>Pseudomonadota</taxon>
        <taxon>Gammaproteobacteria</taxon>
        <taxon>Pseudomonadales</taxon>
        <taxon>Pseudomonadaceae</taxon>
        <taxon>Permianibacter</taxon>
    </lineage>
</organism>
<sequence>MSADFKPFRSPMHNQLSPAFLEQERIEAVRRALREDLGQTVDAELNPNLDVTAQLIDAEIMAEATITLKEPAVICGQAWVDEVFRQLETSAQVNWYVSEGQDCDANTVVCTLHGPARALLTGERSALNFLQTLSGTATVTRQYSKLLERSKCKLLDTRKTLPGLRAAQKYAVSVGGGWNHRIGLFDAFLIKENHIAACGGIVQAVQRARQIAPNLPVEVEVESFEELSEALTAAADIIMLDEFSDSDLAKAVELNKSKAKLEVSGSVTPERLNIIANAGIDFVSAGALTKHVRAIDFSMRVRTN</sequence>
<dbReference type="InterPro" id="IPR037128">
    <property type="entry name" value="Quinolinate_PRibosylTase_N_sf"/>
</dbReference>
<gene>
    <name evidence="12" type="ORF">EV696_12355</name>
</gene>
<evidence type="ECO:0000256" key="1">
    <source>
        <dbReference type="ARBA" id="ARBA00003237"/>
    </source>
</evidence>
<reference evidence="12 13" key="1">
    <citation type="submission" date="2019-03" db="EMBL/GenBank/DDBJ databases">
        <title>Genomic Encyclopedia of Type Strains, Phase IV (KMG-IV): sequencing the most valuable type-strain genomes for metagenomic binning, comparative biology and taxonomic classification.</title>
        <authorList>
            <person name="Goeker M."/>
        </authorList>
    </citation>
    <scope>NUCLEOTIDE SEQUENCE [LARGE SCALE GENOMIC DNA]</scope>
    <source>
        <strain evidence="12 13">DSM 103792</strain>
    </source>
</reference>
<dbReference type="NCBIfam" id="TIGR00078">
    <property type="entry name" value="nadC"/>
    <property type="match status" value="1"/>
</dbReference>
<comment type="caution">
    <text evidence="12">The sequence shown here is derived from an EMBL/GenBank/DDBJ whole genome shotgun (WGS) entry which is preliminary data.</text>
</comment>
<feature type="domain" description="Quinolinate phosphoribosyl transferase C-terminal" evidence="10">
    <location>
        <begin position="137"/>
        <end position="300"/>
    </location>
</feature>
<evidence type="ECO:0000256" key="9">
    <source>
        <dbReference type="PIRNR" id="PIRNR006250"/>
    </source>
</evidence>
<dbReference type="Pfam" id="PF01729">
    <property type="entry name" value="QRPTase_C"/>
    <property type="match status" value="1"/>
</dbReference>
<feature type="domain" description="Quinolinate phosphoribosyl transferase N-terminal" evidence="11">
    <location>
        <begin position="50"/>
        <end position="134"/>
    </location>
</feature>
<keyword evidence="7 9" id="KW-0808">Transferase</keyword>
<protein>
    <recommendedName>
        <fullName evidence="4">nicotinate-nucleotide diphosphorylase (carboxylating)</fullName>
        <ecNumber evidence="4">2.4.2.19</ecNumber>
    </recommendedName>
    <alternativeName>
        <fullName evidence="8">Quinolinate phosphoribosyltransferase [decarboxylating]</fullName>
    </alternativeName>
</protein>
<dbReference type="GO" id="GO:0009435">
    <property type="term" value="P:NAD+ biosynthetic process"/>
    <property type="evidence" value="ECO:0007669"/>
    <property type="project" value="UniProtKB-UniPathway"/>
</dbReference>
<evidence type="ECO:0000256" key="3">
    <source>
        <dbReference type="ARBA" id="ARBA00009400"/>
    </source>
</evidence>
<dbReference type="OrthoDB" id="9782546at2"/>
<name>A0A4R6UD97_9GAMM</name>
<dbReference type="EMBL" id="SNYM01000023">
    <property type="protein sequence ID" value="TDQ44651.1"/>
    <property type="molecule type" value="Genomic_DNA"/>
</dbReference>
<comment type="pathway">
    <text evidence="2">Cofactor biosynthesis; NAD(+) biosynthesis; nicotinate D-ribonucleotide from quinolinate: step 1/1.</text>
</comment>
<keyword evidence="13" id="KW-1185">Reference proteome</keyword>
<evidence type="ECO:0000256" key="2">
    <source>
        <dbReference type="ARBA" id="ARBA00004893"/>
    </source>
</evidence>
<dbReference type="SUPFAM" id="SSF51690">
    <property type="entry name" value="Nicotinate/Quinolinate PRTase C-terminal domain-like"/>
    <property type="match status" value="1"/>
</dbReference>
<proteinExistence type="inferred from homology"/>
<dbReference type="PANTHER" id="PTHR32179:SF3">
    <property type="entry name" value="NICOTINATE-NUCLEOTIDE PYROPHOSPHORYLASE [CARBOXYLATING]"/>
    <property type="match status" value="1"/>
</dbReference>
<dbReference type="InterPro" id="IPR013785">
    <property type="entry name" value="Aldolase_TIM"/>
</dbReference>
<dbReference type="GO" id="GO:0004514">
    <property type="term" value="F:nicotinate-nucleotide diphosphorylase (carboxylating) activity"/>
    <property type="evidence" value="ECO:0007669"/>
    <property type="project" value="UniProtKB-EC"/>
</dbReference>
<dbReference type="FunFam" id="3.20.20.70:FF:000030">
    <property type="entry name" value="Nicotinate-nucleotide pyrophosphorylase, carboxylating"/>
    <property type="match status" value="1"/>
</dbReference>
<dbReference type="AlphaFoldDB" id="A0A4R6UD97"/>
<evidence type="ECO:0000256" key="8">
    <source>
        <dbReference type="ARBA" id="ARBA00033102"/>
    </source>
</evidence>
<dbReference type="InterPro" id="IPR036068">
    <property type="entry name" value="Nicotinate_pribotase-like_C"/>
</dbReference>
<dbReference type="Proteomes" id="UP000295375">
    <property type="component" value="Unassembled WGS sequence"/>
</dbReference>
<comment type="function">
    <text evidence="1">Involved in the catabolism of quinolinic acid (QA).</text>
</comment>
<evidence type="ECO:0000313" key="13">
    <source>
        <dbReference type="Proteomes" id="UP000295375"/>
    </source>
</evidence>
<dbReference type="UniPathway" id="UPA00253">
    <property type="reaction ID" value="UER00331"/>
</dbReference>
<evidence type="ECO:0000259" key="10">
    <source>
        <dbReference type="Pfam" id="PF01729"/>
    </source>
</evidence>
<dbReference type="CDD" id="cd01572">
    <property type="entry name" value="QPRTase"/>
    <property type="match status" value="1"/>
</dbReference>
<evidence type="ECO:0000256" key="5">
    <source>
        <dbReference type="ARBA" id="ARBA00022642"/>
    </source>
</evidence>
<evidence type="ECO:0000313" key="12">
    <source>
        <dbReference type="EMBL" id="TDQ44651.1"/>
    </source>
</evidence>
<evidence type="ECO:0000256" key="4">
    <source>
        <dbReference type="ARBA" id="ARBA00011944"/>
    </source>
</evidence>
<dbReference type="Pfam" id="PF02749">
    <property type="entry name" value="QRPTase_N"/>
    <property type="match status" value="1"/>
</dbReference>
<evidence type="ECO:0000256" key="6">
    <source>
        <dbReference type="ARBA" id="ARBA00022676"/>
    </source>
</evidence>
<dbReference type="Gene3D" id="3.20.20.70">
    <property type="entry name" value="Aldolase class I"/>
    <property type="match status" value="1"/>
</dbReference>
<evidence type="ECO:0000256" key="7">
    <source>
        <dbReference type="ARBA" id="ARBA00022679"/>
    </source>
</evidence>
<keyword evidence="6 9" id="KW-0328">Glycosyltransferase</keyword>
<accession>A0A4R6UD97</accession>
<dbReference type="InterPro" id="IPR022412">
    <property type="entry name" value="Quinolinate_PRibosylTrfase_N"/>
</dbReference>
<keyword evidence="5" id="KW-0662">Pyridine nucleotide biosynthesis</keyword>
<dbReference type="PIRSF" id="PIRSF006250">
    <property type="entry name" value="NadC_ModD"/>
    <property type="match status" value="1"/>
</dbReference>
<dbReference type="SUPFAM" id="SSF54675">
    <property type="entry name" value="Nicotinate/Quinolinate PRTase N-terminal domain-like"/>
    <property type="match status" value="1"/>
</dbReference>
<dbReference type="PANTHER" id="PTHR32179">
    <property type="entry name" value="NICOTINATE-NUCLEOTIDE PYROPHOSPHORYLASE [CARBOXYLATING]"/>
    <property type="match status" value="1"/>
</dbReference>
<dbReference type="GO" id="GO:0034213">
    <property type="term" value="P:quinolinate catabolic process"/>
    <property type="evidence" value="ECO:0007669"/>
    <property type="project" value="TreeGrafter"/>
</dbReference>
<dbReference type="InterPro" id="IPR027277">
    <property type="entry name" value="NadC/ModD"/>
</dbReference>
<dbReference type="Gene3D" id="3.90.1170.20">
    <property type="entry name" value="Quinolinate phosphoribosyl transferase, N-terminal domain"/>
    <property type="match status" value="1"/>
</dbReference>
<dbReference type="EC" id="2.4.2.19" evidence="4"/>
<comment type="similarity">
    <text evidence="3 9">Belongs to the NadC/ModD family.</text>
</comment>
<dbReference type="InterPro" id="IPR004393">
    <property type="entry name" value="NadC"/>
</dbReference>
<evidence type="ECO:0000259" key="11">
    <source>
        <dbReference type="Pfam" id="PF02749"/>
    </source>
</evidence>
<dbReference type="GO" id="GO:0005737">
    <property type="term" value="C:cytoplasm"/>
    <property type="evidence" value="ECO:0007669"/>
    <property type="project" value="TreeGrafter"/>
</dbReference>